<dbReference type="Proteomes" id="UP000675881">
    <property type="component" value="Chromosome 14"/>
</dbReference>
<dbReference type="AlphaFoldDB" id="A0A7R8H3M3"/>
<evidence type="ECO:0000256" key="2">
    <source>
        <dbReference type="ARBA" id="ARBA00023157"/>
    </source>
</evidence>
<evidence type="ECO:0000256" key="3">
    <source>
        <dbReference type="PROSITE-ProRule" id="PRU00479"/>
    </source>
</evidence>
<accession>A0A7R8H3M3</accession>
<feature type="disulfide bond" evidence="3">
    <location>
        <begin position="107"/>
        <end position="134"/>
    </location>
</feature>
<dbReference type="OrthoDB" id="406838at2759"/>
<feature type="domain" description="Fibronectin type-II" evidence="4">
    <location>
        <begin position="88"/>
        <end position="136"/>
    </location>
</feature>
<proteinExistence type="predicted"/>
<dbReference type="PROSITE" id="PS51092">
    <property type="entry name" value="FN2_2"/>
    <property type="match status" value="3"/>
</dbReference>
<evidence type="ECO:0000259" key="4">
    <source>
        <dbReference type="PROSITE" id="PS51092"/>
    </source>
</evidence>
<evidence type="ECO:0000313" key="6">
    <source>
        <dbReference type="Proteomes" id="UP000675881"/>
    </source>
</evidence>
<keyword evidence="1" id="KW-0677">Repeat</keyword>
<dbReference type="SUPFAM" id="SSF57440">
    <property type="entry name" value="Kringle-like"/>
    <property type="match status" value="3"/>
</dbReference>
<comment type="caution">
    <text evidence="3">Lacks conserved residue(s) required for the propagation of feature annotation.</text>
</comment>
<evidence type="ECO:0000313" key="5">
    <source>
        <dbReference type="EMBL" id="CAF2835444.1"/>
    </source>
</evidence>
<keyword evidence="6" id="KW-1185">Reference proteome</keyword>
<dbReference type="InterPro" id="IPR000562">
    <property type="entry name" value="FN_type2_dom"/>
</dbReference>
<evidence type="ECO:0000256" key="1">
    <source>
        <dbReference type="ARBA" id="ARBA00022737"/>
    </source>
</evidence>
<organism evidence="5 6">
    <name type="scientific">Lepeophtheirus salmonis</name>
    <name type="common">Salmon louse</name>
    <name type="synonym">Caligus salmonis</name>
    <dbReference type="NCBI Taxonomy" id="72036"/>
    <lineage>
        <taxon>Eukaryota</taxon>
        <taxon>Metazoa</taxon>
        <taxon>Ecdysozoa</taxon>
        <taxon>Arthropoda</taxon>
        <taxon>Crustacea</taxon>
        <taxon>Multicrustacea</taxon>
        <taxon>Hexanauplia</taxon>
        <taxon>Copepoda</taxon>
        <taxon>Siphonostomatoida</taxon>
        <taxon>Caligidae</taxon>
        <taxon>Lepeophtheirus</taxon>
    </lineage>
</organism>
<protein>
    <submittedName>
        <fullName evidence="5">(salmon louse) hypothetical protein</fullName>
    </submittedName>
</protein>
<gene>
    <name evidence="5" type="ORF">LSAA_5216</name>
</gene>
<dbReference type="EMBL" id="HG994593">
    <property type="protein sequence ID" value="CAF2835444.1"/>
    <property type="molecule type" value="Genomic_DNA"/>
</dbReference>
<keyword evidence="2 3" id="KW-1015">Disulfide bond</keyword>
<feature type="domain" description="Fibronectin type-II" evidence="4">
    <location>
        <begin position="24"/>
        <end position="71"/>
    </location>
</feature>
<sequence length="401" mass="41419">MKSLSVLVVIVSLSADVYAQNCGTNSGPCQFPFKYNGVTYEGCTLEDSQQPWCATSVDANRNYLNYDYCSQDCKQASTTTIAGGCKTLDGINCKFPFQYLGITFTTCTAVGFGGLNWCATSTGQDNILTSYGICSSSCASESTVGANVCGTFDRRSCIFPFVYNGQSYSTCTTVESTVPWCATRVEPVSNESILYGYCNNICQVSELGVPVTTTTGSSTTATTTNRGASTTATTTNTGSFTTATTTNTGSSTTAATTNTGSSTTVSTTNPGSSTTVSTNNTGSSTTAATTNAGSLTTDLPQLQRRLMEDLQQLQRRLLQDLPQTTDTTNAGSSTTANATTIGSSNTTTTSNTGSSKTAATTNGGSSTTISAISTEVISSTKTMSGKSSITVLSTMTNATSG</sequence>
<dbReference type="SMART" id="SM00059">
    <property type="entry name" value="FN2"/>
    <property type="match status" value="3"/>
</dbReference>
<dbReference type="Pfam" id="PF00040">
    <property type="entry name" value="fn2"/>
    <property type="match status" value="3"/>
</dbReference>
<dbReference type="Gene3D" id="2.10.10.10">
    <property type="entry name" value="Fibronectin, type II, collagen-binding"/>
    <property type="match status" value="3"/>
</dbReference>
<dbReference type="InterPro" id="IPR013806">
    <property type="entry name" value="Kringle-like"/>
</dbReference>
<name>A0A7R8H3M3_LEPSM</name>
<dbReference type="InterPro" id="IPR036943">
    <property type="entry name" value="FN_type2_sf"/>
</dbReference>
<reference evidence="5" key="1">
    <citation type="submission" date="2021-02" db="EMBL/GenBank/DDBJ databases">
        <authorList>
            <person name="Bekaert M."/>
        </authorList>
    </citation>
    <scope>NUCLEOTIDE SEQUENCE</scope>
    <source>
        <strain evidence="5">IoA-00</strain>
    </source>
</reference>
<feature type="domain" description="Fibronectin type-II" evidence="4">
    <location>
        <begin position="152"/>
        <end position="200"/>
    </location>
</feature>
<feature type="disulfide bond" evidence="3">
    <location>
        <begin position="171"/>
        <end position="198"/>
    </location>
</feature>